<reference evidence="1 2" key="1">
    <citation type="submission" date="2022-10" db="EMBL/GenBank/DDBJ databases">
        <title>Erythrobacter sp. sf7 Genome sequencing.</title>
        <authorList>
            <person name="Park S."/>
        </authorList>
    </citation>
    <scope>NUCLEOTIDE SEQUENCE [LARGE SCALE GENOMIC DNA]</scope>
    <source>
        <strain evidence="2">sf7</strain>
    </source>
</reference>
<evidence type="ECO:0000313" key="1">
    <source>
        <dbReference type="EMBL" id="MDC8755262.1"/>
    </source>
</evidence>
<gene>
    <name evidence="1" type="ORF">OIK40_11490</name>
</gene>
<sequence length="75" mass="8235">MQRPPVSMDLNQLLHAHQIALVGESRARTRRNRAAYGDAVAVLACRIRHERDAGGADIGAARFVVGEPIAAYRDR</sequence>
<evidence type="ECO:0000313" key="2">
    <source>
        <dbReference type="Proteomes" id="UP001216558"/>
    </source>
</evidence>
<organism evidence="1 2">
    <name type="scientific">Erythrobacter fulvus</name>
    <dbReference type="NCBI Taxonomy" id="2987523"/>
    <lineage>
        <taxon>Bacteria</taxon>
        <taxon>Pseudomonadati</taxon>
        <taxon>Pseudomonadota</taxon>
        <taxon>Alphaproteobacteria</taxon>
        <taxon>Sphingomonadales</taxon>
        <taxon>Erythrobacteraceae</taxon>
        <taxon>Erythrobacter/Porphyrobacter group</taxon>
        <taxon>Erythrobacter</taxon>
    </lineage>
</organism>
<accession>A0ABT5JUP5</accession>
<protein>
    <submittedName>
        <fullName evidence="1">Uncharacterized protein</fullName>
    </submittedName>
</protein>
<dbReference type="EMBL" id="JAQQXQ010000008">
    <property type="protein sequence ID" value="MDC8755262.1"/>
    <property type="molecule type" value="Genomic_DNA"/>
</dbReference>
<proteinExistence type="predicted"/>
<comment type="caution">
    <text evidence="1">The sequence shown here is derived from an EMBL/GenBank/DDBJ whole genome shotgun (WGS) entry which is preliminary data.</text>
</comment>
<keyword evidence="2" id="KW-1185">Reference proteome</keyword>
<name>A0ABT5JUP5_9SPHN</name>
<dbReference type="Proteomes" id="UP001216558">
    <property type="component" value="Unassembled WGS sequence"/>
</dbReference>